<feature type="non-terminal residue" evidence="2">
    <location>
        <position position="64"/>
    </location>
</feature>
<name>A0A6A5SIE5_9PLEO</name>
<dbReference type="Proteomes" id="UP000800038">
    <property type="component" value="Unassembled WGS sequence"/>
</dbReference>
<reference evidence="2" key="1">
    <citation type="journal article" date="2020" name="Stud. Mycol.">
        <title>101 Dothideomycetes genomes: a test case for predicting lifestyles and emergence of pathogens.</title>
        <authorList>
            <person name="Haridas S."/>
            <person name="Albert R."/>
            <person name="Binder M."/>
            <person name="Bloem J."/>
            <person name="Labutti K."/>
            <person name="Salamov A."/>
            <person name="Andreopoulos B."/>
            <person name="Baker S."/>
            <person name="Barry K."/>
            <person name="Bills G."/>
            <person name="Bluhm B."/>
            <person name="Cannon C."/>
            <person name="Castanera R."/>
            <person name="Culley D."/>
            <person name="Daum C."/>
            <person name="Ezra D."/>
            <person name="Gonzalez J."/>
            <person name="Henrissat B."/>
            <person name="Kuo A."/>
            <person name="Liang C."/>
            <person name="Lipzen A."/>
            <person name="Lutzoni F."/>
            <person name="Magnuson J."/>
            <person name="Mondo S."/>
            <person name="Nolan M."/>
            <person name="Ohm R."/>
            <person name="Pangilinan J."/>
            <person name="Park H.-J."/>
            <person name="Ramirez L."/>
            <person name="Alfaro M."/>
            <person name="Sun H."/>
            <person name="Tritt A."/>
            <person name="Yoshinaga Y."/>
            <person name="Zwiers L.-H."/>
            <person name="Turgeon B."/>
            <person name="Goodwin S."/>
            <person name="Spatafora J."/>
            <person name="Crous P."/>
            <person name="Grigoriev I."/>
        </authorList>
    </citation>
    <scope>NUCLEOTIDE SEQUENCE</scope>
    <source>
        <strain evidence="2">CBS 161.51</strain>
    </source>
</reference>
<dbReference type="GO" id="GO:0003676">
    <property type="term" value="F:nucleic acid binding"/>
    <property type="evidence" value="ECO:0007669"/>
    <property type="project" value="InterPro"/>
</dbReference>
<protein>
    <recommendedName>
        <fullName evidence="1">Tc1-like transposase DDE domain-containing protein</fullName>
    </recommendedName>
</protein>
<gene>
    <name evidence="2" type="ORF">EJ02DRAFT_300971</name>
</gene>
<dbReference type="EMBL" id="ML976152">
    <property type="protein sequence ID" value="KAF1937137.1"/>
    <property type="molecule type" value="Genomic_DNA"/>
</dbReference>
<accession>A0A6A5SIE5</accession>
<dbReference type="OrthoDB" id="5386133at2759"/>
<feature type="non-terminal residue" evidence="2">
    <location>
        <position position="1"/>
    </location>
</feature>
<feature type="domain" description="Tc1-like transposase DDE" evidence="1">
    <location>
        <begin position="1"/>
        <end position="29"/>
    </location>
</feature>
<proteinExistence type="predicted"/>
<evidence type="ECO:0000313" key="2">
    <source>
        <dbReference type="EMBL" id="KAF1937137.1"/>
    </source>
</evidence>
<dbReference type="Pfam" id="PF13358">
    <property type="entry name" value="DDE_3"/>
    <property type="match status" value="1"/>
</dbReference>
<organism evidence="2 3">
    <name type="scientific">Clathrospora elynae</name>
    <dbReference type="NCBI Taxonomy" id="706981"/>
    <lineage>
        <taxon>Eukaryota</taxon>
        <taxon>Fungi</taxon>
        <taxon>Dikarya</taxon>
        <taxon>Ascomycota</taxon>
        <taxon>Pezizomycotina</taxon>
        <taxon>Dothideomycetes</taxon>
        <taxon>Pleosporomycetidae</taxon>
        <taxon>Pleosporales</taxon>
        <taxon>Diademaceae</taxon>
        <taxon>Clathrospora</taxon>
    </lineage>
</organism>
<dbReference type="Gene3D" id="3.30.420.10">
    <property type="entry name" value="Ribonuclease H-like superfamily/Ribonuclease H"/>
    <property type="match status" value="1"/>
</dbReference>
<sequence length="64" mass="7863">LEYLPPYSPDYNPIERSFKVLKSWIKRHSDRQDEWEDFCFFLELAILKSCYVVDCTAWYRKCGY</sequence>
<evidence type="ECO:0000259" key="1">
    <source>
        <dbReference type="Pfam" id="PF13358"/>
    </source>
</evidence>
<keyword evidence="3" id="KW-1185">Reference proteome</keyword>
<dbReference type="AlphaFoldDB" id="A0A6A5SIE5"/>
<dbReference type="InterPro" id="IPR038717">
    <property type="entry name" value="Tc1-like_DDE_dom"/>
</dbReference>
<evidence type="ECO:0000313" key="3">
    <source>
        <dbReference type="Proteomes" id="UP000800038"/>
    </source>
</evidence>
<dbReference type="InterPro" id="IPR036397">
    <property type="entry name" value="RNaseH_sf"/>
</dbReference>